<dbReference type="InterPro" id="IPR039425">
    <property type="entry name" value="RNA_pol_sigma-70-like"/>
</dbReference>
<keyword evidence="1" id="KW-0805">Transcription regulation</keyword>
<name>A0A5C5YDR2_9PLAN</name>
<dbReference type="InterPro" id="IPR014284">
    <property type="entry name" value="RNA_pol_sigma-70_dom"/>
</dbReference>
<dbReference type="RefSeq" id="WP_145304130.1">
    <property type="nucleotide sequence ID" value="NZ_CP036319.1"/>
</dbReference>
<keyword evidence="7" id="KW-1185">Reference proteome</keyword>
<dbReference type="PANTHER" id="PTHR43133">
    <property type="entry name" value="RNA POLYMERASE ECF-TYPE SIGMA FACTO"/>
    <property type="match status" value="1"/>
</dbReference>
<protein>
    <submittedName>
        <fullName evidence="6">ECF RNA polymerase sigma factor SigD</fullName>
    </submittedName>
</protein>
<keyword evidence="4" id="KW-0804">Transcription</keyword>
<dbReference type="SUPFAM" id="SSF88946">
    <property type="entry name" value="Sigma2 domain of RNA polymerase sigma factors"/>
    <property type="match status" value="1"/>
</dbReference>
<dbReference type="OrthoDB" id="281047at2"/>
<reference evidence="6 7" key="1">
    <citation type="submission" date="2019-02" db="EMBL/GenBank/DDBJ databases">
        <title>Deep-cultivation of Planctomycetes and their phenomic and genomic characterization uncovers novel biology.</title>
        <authorList>
            <person name="Wiegand S."/>
            <person name="Jogler M."/>
            <person name="Boedeker C."/>
            <person name="Pinto D."/>
            <person name="Vollmers J."/>
            <person name="Rivas-Marin E."/>
            <person name="Kohn T."/>
            <person name="Peeters S.H."/>
            <person name="Heuer A."/>
            <person name="Rast P."/>
            <person name="Oberbeckmann S."/>
            <person name="Bunk B."/>
            <person name="Jeske O."/>
            <person name="Meyerdierks A."/>
            <person name="Storesund J.E."/>
            <person name="Kallscheuer N."/>
            <person name="Luecker S."/>
            <person name="Lage O.M."/>
            <person name="Pohl T."/>
            <person name="Merkel B.J."/>
            <person name="Hornburger P."/>
            <person name="Mueller R.-W."/>
            <person name="Bruemmer F."/>
            <person name="Labrenz M."/>
            <person name="Spormann A.M."/>
            <person name="Op Den Camp H."/>
            <person name="Overmann J."/>
            <person name="Amann R."/>
            <person name="Jetten M.S.M."/>
            <person name="Mascher T."/>
            <person name="Medema M.H."/>
            <person name="Devos D.P."/>
            <person name="Kaster A.-K."/>
            <person name="Ovreas L."/>
            <person name="Rohde M."/>
            <person name="Galperin M.Y."/>
            <person name="Jogler C."/>
        </authorList>
    </citation>
    <scope>NUCLEOTIDE SEQUENCE [LARGE SCALE GENOMIC DNA]</scope>
    <source>
        <strain evidence="6 7">Pan14r</strain>
    </source>
</reference>
<evidence type="ECO:0000256" key="3">
    <source>
        <dbReference type="ARBA" id="ARBA00023125"/>
    </source>
</evidence>
<dbReference type="GO" id="GO:0016987">
    <property type="term" value="F:sigma factor activity"/>
    <property type="evidence" value="ECO:0007669"/>
    <property type="project" value="UniProtKB-KW"/>
</dbReference>
<evidence type="ECO:0000256" key="1">
    <source>
        <dbReference type="ARBA" id="ARBA00023015"/>
    </source>
</evidence>
<proteinExistence type="predicted"/>
<evidence type="ECO:0000256" key="2">
    <source>
        <dbReference type="ARBA" id="ARBA00023082"/>
    </source>
</evidence>
<dbReference type="EMBL" id="SJPL01000001">
    <property type="protein sequence ID" value="TWT71442.1"/>
    <property type="molecule type" value="Genomic_DNA"/>
</dbReference>
<sequence>MSDLHDDTPTSPTLLTSIANGEQQAWERFVRIYAPLILRWCERSGLQTSDAQDITQNVLFSVNDSIEKFERRSHDGSFRAWLWGMCRHKIADARRGRPSDETVIGGTDAVKFFTSVPDVTPLPSEPPETENDIADLHLRVLKELRLSFSEDVWTAFWRAAIDGDAPKDIAEDLGSSVWAVYKAKARVLARLKADFGEEFQIG</sequence>
<organism evidence="6 7">
    <name type="scientific">Crateriforma conspicua</name>
    <dbReference type="NCBI Taxonomy" id="2527996"/>
    <lineage>
        <taxon>Bacteria</taxon>
        <taxon>Pseudomonadati</taxon>
        <taxon>Planctomycetota</taxon>
        <taxon>Planctomycetia</taxon>
        <taxon>Planctomycetales</taxon>
        <taxon>Planctomycetaceae</taxon>
        <taxon>Crateriforma</taxon>
    </lineage>
</organism>
<dbReference type="GO" id="GO:0006352">
    <property type="term" value="P:DNA-templated transcription initiation"/>
    <property type="evidence" value="ECO:0007669"/>
    <property type="project" value="InterPro"/>
</dbReference>
<dbReference type="Gene3D" id="1.10.1740.10">
    <property type="match status" value="1"/>
</dbReference>
<dbReference type="GO" id="GO:0003677">
    <property type="term" value="F:DNA binding"/>
    <property type="evidence" value="ECO:0007669"/>
    <property type="project" value="UniProtKB-KW"/>
</dbReference>
<dbReference type="InterPro" id="IPR007627">
    <property type="entry name" value="RNA_pol_sigma70_r2"/>
</dbReference>
<evidence type="ECO:0000313" key="7">
    <source>
        <dbReference type="Proteomes" id="UP000317238"/>
    </source>
</evidence>
<evidence type="ECO:0000259" key="5">
    <source>
        <dbReference type="Pfam" id="PF04542"/>
    </source>
</evidence>
<accession>A0A5C5YDR2</accession>
<feature type="domain" description="RNA polymerase sigma-70 region 2" evidence="5">
    <location>
        <begin position="30"/>
        <end position="96"/>
    </location>
</feature>
<keyword evidence="2" id="KW-0731">Sigma factor</keyword>
<dbReference type="InterPro" id="IPR013325">
    <property type="entry name" value="RNA_pol_sigma_r2"/>
</dbReference>
<dbReference type="PANTHER" id="PTHR43133:SF8">
    <property type="entry name" value="RNA POLYMERASE SIGMA FACTOR HI_1459-RELATED"/>
    <property type="match status" value="1"/>
</dbReference>
<dbReference type="AlphaFoldDB" id="A0A5C5YDR2"/>
<dbReference type="NCBIfam" id="TIGR02937">
    <property type="entry name" value="sigma70-ECF"/>
    <property type="match status" value="1"/>
</dbReference>
<comment type="caution">
    <text evidence="6">The sequence shown here is derived from an EMBL/GenBank/DDBJ whole genome shotgun (WGS) entry which is preliminary data.</text>
</comment>
<dbReference type="Pfam" id="PF04542">
    <property type="entry name" value="Sigma70_r2"/>
    <property type="match status" value="1"/>
</dbReference>
<evidence type="ECO:0000256" key="4">
    <source>
        <dbReference type="ARBA" id="ARBA00023163"/>
    </source>
</evidence>
<keyword evidence="3" id="KW-0238">DNA-binding</keyword>
<evidence type="ECO:0000313" key="6">
    <source>
        <dbReference type="EMBL" id="TWT71442.1"/>
    </source>
</evidence>
<gene>
    <name evidence="6" type="primary">sigD_2</name>
    <name evidence="6" type="ORF">Pan14r_37520</name>
</gene>
<dbReference type="Proteomes" id="UP000317238">
    <property type="component" value="Unassembled WGS sequence"/>
</dbReference>